<evidence type="ECO:0000313" key="4">
    <source>
        <dbReference type="Proteomes" id="UP001303046"/>
    </source>
</evidence>
<dbReference type="Proteomes" id="UP001303046">
    <property type="component" value="Unassembled WGS sequence"/>
</dbReference>
<reference evidence="3 4" key="1">
    <citation type="submission" date="2023-08" db="EMBL/GenBank/DDBJ databases">
        <title>A Necator americanus chromosomal reference genome.</title>
        <authorList>
            <person name="Ilik V."/>
            <person name="Petrzelkova K.J."/>
            <person name="Pardy F."/>
            <person name="Fuh T."/>
            <person name="Niatou-Singa F.S."/>
            <person name="Gouil Q."/>
            <person name="Baker L."/>
            <person name="Ritchie M.E."/>
            <person name="Jex A.R."/>
            <person name="Gazzola D."/>
            <person name="Li H."/>
            <person name="Toshio Fujiwara R."/>
            <person name="Zhan B."/>
            <person name="Aroian R.V."/>
            <person name="Pafco B."/>
            <person name="Schwarz E.M."/>
        </authorList>
    </citation>
    <scope>NUCLEOTIDE SEQUENCE [LARGE SCALE GENOMIC DNA]</scope>
    <source>
        <strain evidence="3 4">Aroian</strain>
        <tissue evidence="3">Whole animal</tissue>
    </source>
</reference>
<evidence type="ECO:0000259" key="2">
    <source>
        <dbReference type="Pfam" id="PF18149"/>
    </source>
</evidence>
<keyword evidence="4" id="KW-1185">Reference proteome</keyword>
<sequence length="381" mass="42675">MNLLVFRTMRKVQNFQARLDEATSTKNPLERNQRLSAQNGAMLSILPHHPKSLALANENKEEPEEFEQVIDRFRCDLLTAMRGQNRLIKHELCNSLKLLESIVRVIGVSNVYYRLLMAINIFKNVKGAISDTEREQAKAGLFSSPDDYVEETAKLIAEVVAEIRSLVGMKQLHEAIATSWNLVRSNPGKVDDIVVVGNDCVLTGTGPSDVVSNVVTSSLSALEMASTSLPKKEATTMTYIPTEMHWVNPELELHSCSTSSVTVHPSNTTNHDIFENNVDQPTSSSRSTELNCANLMDSLSMFFPENHETITKHLFELLRSDKSNNELQGELIDLLGFEQFEMVGKVLDARYQLVDELKSARQDAANLSKYMPEKEGGKNIY</sequence>
<comment type="caution">
    <text evidence="3">The sequence shown here is derived from an EMBL/GenBank/DDBJ whole genome shotgun (WGS) entry which is preliminary data.</text>
</comment>
<dbReference type="EMBL" id="JAVFWL010000002">
    <property type="protein sequence ID" value="KAK6737853.1"/>
    <property type="molecule type" value="Genomic_DNA"/>
</dbReference>
<feature type="region of interest" description="Disordered" evidence="1">
    <location>
        <begin position="262"/>
        <end position="286"/>
    </location>
</feature>
<proteinExistence type="predicted"/>
<name>A0ABR1CJT0_NECAM</name>
<organism evidence="3 4">
    <name type="scientific">Necator americanus</name>
    <name type="common">Human hookworm</name>
    <dbReference type="NCBI Taxonomy" id="51031"/>
    <lineage>
        <taxon>Eukaryota</taxon>
        <taxon>Metazoa</taxon>
        <taxon>Ecdysozoa</taxon>
        <taxon>Nematoda</taxon>
        <taxon>Chromadorea</taxon>
        <taxon>Rhabditida</taxon>
        <taxon>Rhabditina</taxon>
        <taxon>Rhabditomorpha</taxon>
        <taxon>Strongyloidea</taxon>
        <taxon>Ancylostomatidae</taxon>
        <taxon>Bunostominae</taxon>
        <taxon>Necator</taxon>
    </lineage>
</organism>
<evidence type="ECO:0000313" key="3">
    <source>
        <dbReference type="EMBL" id="KAK6737853.1"/>
    </source>
</evidence>
<dbReference type="Pfam" id="PF18149">
    <property type="entry name" value="Helicase_PWI"/>
    <property type="match status" value="1"/>
</dbReference>
<evidence type="ECO:0000256" key="1">
    <source>
        <dbReference type="SAM" id="MobiDB-lite"/>
    </source>
</evidence>
<protein>
    <recommendedName>
        <fullName evidence="2">Brr2 N-terminal helicase PWI domain-containing protein</fullName>
    </recommendedName>
</protein>
<accession>A0ABR1CJT0</accession>
<dbReference type="InterPro" id="IPR041094">
    <property type="entry name" value="Brr2_helicase_PWI"/>
</dbReference>
<feature type="domain" description="Brr2 N-terminal helicase PWI" evidence="2">
    <location>
        <begin position="305"/>
        <end position="380"/>
    </location>
</feature>
<gene>
    <name evidence="3" type="primary">Necator_chrII.g7935</name>
    <name evidence="3" type="ORF">RB195_020141</name>
</gene>